<protein>
    <submittedName>
        <fullName evidence="3">Alpha/beta hydrolase</fullName>
    </submittedName>
</protein>
<dbReference type="InterPro" id="IPR029058">
    <property type="entry name" value="AB_hydrolase_fold"/>
</dbReference>
<dbReference type="PANTHER" id="PTHR48081:SF8">
    <property type="entry name" value="ALPHA_BETA HYDROLASE FOLD-3 DOMAIN-CONTAINING PROTEIN-RELATED"/>
    <property type="match status" value="1"/>
</dbReference>
<evidence type="ECO:0000313" key="3">
    <source>
        <dbReference type="EMBL" id="UGS28155.1"/>
    </source>
</evidence>
<dbReference type="Proteomes" id="UP001199642">
    <property type="component" value="Chromosome"/>
</dbReference>
<proteinExistence type="predicted"/>
<dbReference type="Gene3D" id="3.40.50.1820">
    <property type="entry name" value="alpha/beta hydrolase"/>
    <property type="match status" value="1"/>
</dbReference>
<evidence type="ECO:0000313" key="4">
    <source>
        <dbReference type="Proteomes" id="UP001199642"/>
    </source>
</evidence>
<dbReference type="SUPFAM" id="SSF53474">
    <property type="entry name" value="alpha/beta-Hydrolases"/>
    <property type="match status" value="1"/>
</dbReference>
<dbReference type="PANTHER" id="PTHR48081">
    <property type="entry name" value="AB HYDROLASE SUPERFAMILY PROTEIN C4A8.06C"/>
    <property type="match status" value="1"/>
</dbReference>
<dbReference type="Pfam" id="PF07859">
    <property type="entry name" value="Abhydrolase_3"/>
    <property type="match status" value="1"/>
</dbReference>
<gene>
    <name evidence="3" type="ORF">K8F61_08355</name>
</gene>
<reference evidence="3 4" key="1">
    <citation type="submission" date="2023-01" db="EMBL/GenBank/DDBJ databases">
        <title>Characterization of estradiol degrading bacteria Microbacterium sp. MZT7 and reveal degrading genes through genome analysis.</title>
        <authorList>
            <person name="Hao P."/>
            <person name="Gao Y."/>
        </authorList>
    </citation>
    <scope>NUCLEOTIDE SEQUENCE [LARGE SCALE GENOMIC DNA]</scope>
    <source>
        <strain evidence="3 4">MZT7</strain>
    </source>
</reference>
<accession>A0ABY3RYP9</accession>
<evidence type="ECO:0000256" key="1">
    <source>
        <dbReference type="ARBA" id="ARBA00022801"/>
    </source>
</evidence>
<dbReference type="InterPro" id="IPR013094">
    <property type="entry name" value="AB_hydrolase_3"/>
</dbReference>
<dbReference type="EMBL" id="CP082781">
    <property type="protein sequence ID" value="UGS28155.1"/>
    <property type="molecule type" value="Genomic_DNA"/>
</dbReference>
<sequence length="316" mass="33386">MSHPYDPELAPAMPYLPDIDLRDIEGTRRRLAEAAAVLPPYEPGPGVRRETVTVPGTDGAPPVAIELLRPEEAGPAPVVVWFHGGGFVLGDAAESLPLLETVVRASGSIVASVQYRRSPESVFPAAIEDGVAAVLGLVRDAERLGIDPDRIAIGGQSAGGALAAGVALRLRDTGGPTLRLLLLDIPVTDDRVSSESARAYEDTPMWNRRNAELSWRAYLGEGATADAYAAPARASDLSGLPPTFVSVNQVDPLRDEGLEFARRLAQAGVPCEAHLYPGTFHASASIAPAARVSQRQLADIREAFARALAPVAEVSR</sequence>
<dbReference type="InterPro" id="IPR050300">
    <property type="entry name" value="GDXG_lipolytic_enzyme"/>
</dbReference>
<feature type="domain" description="Alpha/beta hydrolase fold-3" evidence="2">
    <location>
        <begin position="79"/>
        <end position="282"/>
    </location>
</feature>
<organism evidence="3 4">
    <name type="scientific">Microbacterium resistens</name>
    <dbReference type="NCBI Taxonomy" id="156977"/>
    <lineage>
        <taxon>Bacteria</taxon>
        <taxon>Bacillati</taxon>
        <taxon>Actinomycetota</taxon>
        <taxon>Actinomycetes</taxon>
        <taxon>Micrococcales</taxon>
        <taxon>Microbacteriaceae</taxon>
        <taxon>Microbacterium</taxon>
    </lineage>
</organism>
<keyword evidence="4" id="KW-1185">Reference proteome</keyword>
<evidence type="ECO:0000259" key="2">
    <source>
        <dbReference type="Pfam" id="PF07859"/>
    </source>
</evidence>
<name>A0ABY3RYP9_9MICO</name>
<dbReference type="GO" id="GO:0016787">
    <property type="term" value="F:hydrolase activity"/>
    <property type="evidence" value="ECO:0007669"/>
    <property type="project" value="UniProtKB-KW"/>
</dbReference>
<dbReference type="RefSeq" id="WP_231821319.1">
    <property type="nucleotide sequence ID" value="NZ_CP082781.1"/>
</dbReference>
<keyword evidence="1 3" id="KW-0378">Hydrolase</keyword>